<organism evidence="2 3">
    <name type="scientific">Eumeta variegata</name>
    <name type="common">Bagworm moth</name>
    <name type="synonym">Eumeta japonica</name>
    <dbReference type="NCBI Taxonomy" id="151549"/>
    <lineage>
        <taxon>Eukaryota</taxon>
        <taxon>Metazoa</taxon>
        <taxon>Ecdysozoa</taxon>
        <taxon>Arthropoda</taxon>
        <taxon>Hexapoda</taxon>
        <taxon>Insecta</taxon>
        <taxon>Pterygota</taxon>
        <taxon>Neoptera</taxon>
        <taxon>Endopterygota</taxon>
        <taxon>Lepidoptera</taxon>
        <taxon>Glossata</taxon>
        <taxon>Ditrysia</taxon>
        <taxon>Tineoidea</taxon>
        <taxon>Psychidae</taxon>
        <taxon>Oiketicinae</taxon>
        <taxon>Eumeta</taxon>
    </lineage>
</organism>
<evidence type="ECO:0000256" key="1">
    <source>
        <dbReference type="SAM" id="MobiDB-lite"/>
    </source>
</evidence>
<name>A0A4C1UI87_EUMVA</name>
<protein>
    <submittedName>
        <fullName evidence="2">Uncharacterized protein</fullName>
    </submittedName>
</protein>
<evidence type="ECO:0000313" key="3">
    <source>
        <dbReference type="Proteomes" id="UP000299102"/>
    </source>
</evidence>
<gene>
    <name evidence="2" type="ORF">EVAR_15142_1</name>
</gene>
<feature type="region of interest" description="Disordered" evidence="1">
    <location>
        <begin position="254"/>
        <end position="280"/>
    </location>
</feature>
<sequence>MVTPDPHWAGLEEPRPVPRSETNGLWEGLPRAMLWSTWHINEPARPAEYCILTEYRREQAISRIAFRSVSENSDGSPHILPPSAPSLLSQPTPSFVRYFIPTQEVGNALVIPSESLVSMGGAFYRGQNVKCTSGVVPRRTPYGGPHVEILYFTLVSPIKTCTDEGCDLTSRLALIHPRCGQCRTVRSTLIFTTLIMLVNHEDRWALETNATLCGISNGNKFAYTNRRIGALPNADNALLRRCAPFSVPKGIKTKNKIQIRQKHPRSRLQQAPDRTPYHERSFETKSCKMTKLLDIVN</sequence>
<dbReference type="EMBL" id="BGZK01000176">
    <property type="protein sequence ID" value="GBP26128.1"/>
    <property type="molecule type" value="Genomic_DNA"/>
</dbReference>
<evidence type="ECO:0000313" key="2">
    <source>
        <dbReference type="EMBL" id="GBP26128.1"/>
    </source>
</evidence>
<dbReference type="Proteomes" id="UP000299102">
    <property type="component" value="Unassembled WGS sequence"/>
</dbReference>
<reference evidence="2 3" key="1">
    <citation type="journal article" date="2019" name="Commun. Biol.">
        <title>The bagworm genome reveals a unique fibroin gene that provides high tensile strength.</title>
        <authorList>
            <person name="Kono N."/>
            <person name="Nakamura H."/>
            <person name="Ohtoshi R."/>
            <person name="Tomita M."/>
            <person name="Numata K."/>
            <person name="Arakawa K."/>
        </authorList>
    </citation>
    <scope>NUCLEOTIDE SEQUENCE [LARGE SCALE GENOMIC DNA]</scope>
</reference>
<comment type="caution">
    <text evidence="2">The sequence shown here is derived from an EMBL/GenBank/DDBJ whole genome shotgun (WGS) entry which is preliminary data.</text>
</comment>
<keyword evidence="3" id="KW-1185">Reference proteome</keyword>
<proteinExistence type="predicted"/>
<feature type="compositionally biased region" description="Basic residues" evidence="1">
    <location>
        <begin position="254"/>
        <end position="266"/>
    </location>
</feature>
<accession>A0A4C1UI87</accession>
<feature type="region of interest" description="Disordered" evidence="1">
    <location>
        <begin position="1"/>
        <end position="23"/>
    </location>
</feature>
<dbReference type="AlphaFoldDB" id="A0A4C1UI87"/>